<evidence type="ECO:0000313" key="1">
    <source>
        <dbReference type="EMBL" id="KKN88290.1"/>
    </source>
</evidence>
<organism evidence="1">
    <name type="scientific">marine sediment metagenome</name>
    <dbReference type="NCBI Taxonomy" id="412755"/>
    <lineage>
        <taxon>unclassified sequences</taxon>
        <taxon>metagenomes</taxon>
        <taxon>ecological metagenomes</taxon>
    </lineage>
</organism>
<accession>A0A0F9U505</accession>
<sequence length="67" mass="7366">MSEYIFPEYWIQCTECGNDTVMVALVPTTGCISKTKREAWQAAKGSGWGGGSYSKPICPDCKGKENR</sequence>
<name>A0A0F9U505_9ZZZZ</name>
<dbReference type="EMBL" id="LAZR01000129">
    <property type="protein sequence ID" value="KKN88290.1"/>
    <property type="molecule type" value="Genomic_DNA"/>
</dbReference>
<dbReference type="AlphaFoldDB" id="A0A0F9U505"/>
<proteinExistence type="predicted"/>
<protein>
    <submittedName>
        <fullName evidence="1">Uncharacterized protein</fullName>
    </submittedName>
</protein>
<reference evidence="1" key="1">
    <citation type="journal article" date="2015" name="Nature">
        <title>Complex archaea that bridge the gap between prokaryotes and eukaryotes.</title>
        <authorList>
            <person name="Spang A."/>
            <person name="Saw J.H."/>
            <person name="Jorgensen S.L."/>
            <person name="Zaremba-Niedzwiedzka K."/>
            <person name="Martijn J."/>
            <person name="Lind A.E."/>
            <person name="van Eijk R."/>
            <person name="Schleper C."/>
            <person name="Guy L."/>
            <person name="Ettema T.J."/>
        </authorList>
    </citation>
    <scope>NUCLEOTIDE SEQUENCE</scope>
</reference>
<comment type="caution">
    <text evidence="1">The sequence shown here is derived from an EMBL/GenBank/DDBJ whole genome shotgun (WGS) entry which is preliminary data.</text>
</comment>
<gene>
    <name evidence="1" type="ORF">LCGC14_0248520</name>
</gene>